<reference evidence="1" key="1">
    <citation type="submission" date="2013-12" db="EMBL/GenBank/DDBJ databases">
        <title>A Varibaculum cambriense genome reconstructed from a premature infant gut community with otherwise low bacterial novelty that shifts toward anaerobic metabolism during the third week of life.</title>
        <authorList>
            <person name="Brown C.T."/>
            <person name="Sharon I."/>
            <person name="Thomas B.C."/>
            <person name="Castelle C.J."/>
            <person name="Morowitz M.J."/>
            <person name="Banfield J.F."/>
        </authorList>
    </citation>
    <scope>NUCLEOTIDE SEQUENCE</scope>
</reference>
<organism evidence="1">
    <name type="scientific">human gut metagenome</name>
    <dbReference type="NCBI Taxonomy" id="408170"/>
    <lineage>
        <taxon>unclassified sequences</taxon>
        <taxon>metagenomes</taxon>
        <taxon>organismal metagenomes</taxon>
    </lineage>
</organism>
<dbReference type="AlphaFoldDB" id="W1WTH7"/>
<sequence>QIVRFVTKDVDEDGIEYALQHFNIV</sequence>
<accession>W1WTH7</accession>
<name>W1WTH7_9ZZZZ</name>
<gene>
    <name evidence="1" type="ORF">Q604_UNBC18482G0001</name>
</gene>
<feature type="non-terminal residue" evidence="1">
    <location>
        <position position="1"/>
    </location>
</feature>
<proteinExistence type="predicted"/>
<comment type="caution">
    <text evidence="1">The sequence shown here is derived from an EMBL/GenBank/DDBJ whole genome shotgun (WGS) entry which is preliminary data.</text>
</comment>
<protein>
    <submittedName>
        <fullName evidence="1">Uncharacterized protein</fullName>
    </submittedName>
</protein>
<evidence type="ECO:0000313" key="1">
    <source>
        <dbReference type="EMBL" id="ETJ19754.1"/>
    </source>
</evidence>
<dbReference type="EMBL" id="AZMM01018482">
    <property type="protein sequence ID" value="ETJ19754.1"/>
    <property type="molecule type" value="Genomic_DNA"/>
</dbReference>